<reference evidence="2 3" key="1">
    <citation type="submission" date="2020-04" db="EMBL/GenBank/DDBJ databases">
        <authorList>
            <person name="Klaysubun C."/>
            <person name="Duangmal K."/>
            <person name="Lipun K."/>
        </authorList>
    </citation>
    <scope>NUCLEOTIDE SEQUENCE [LARGE SCALE GENOMIC DNA]</scope>
    <source>
        <strain evidence="2 3">JCM 11839</strain>
    </source>
</reference>
<dbReference type="EMBL" id="JAAXKY010000084">
    <property type="protein sequence ID" value="NMH79978.1"/>
    <property type="molecule type" value="Genomic_DNA"/>
</dbReference>
<keyword evidence="1" id="KW-0472">Membrane</keyword>
<dbReference type="RefSeq" id="WP_169398042.1">
    <property type="nucleotide sequence ID" value="NZ_BAAAJH010000006.1"/>
</dbReference>
<organism evidence="2 3">
    <name type="scientific">Pseudonocardia xinjiangensis</name>
    <dbReference type="NCBI Taxonomy" id="75289"/>
    <lineage>
        <taxon>Bacteria</taxon>
        <taxon>Bacillati</taxon>
        <taxon>Actinomycetota</taxon>
        <taxon>Actinomycetes</taxon>
        <taxon>Pseudonocardiales</taxon>
        <taxon>Pseudonocardiaceae</taxon>
        <taxon>Pseudonocardia</taxon>
    </lineage>
</organism>
<gene>
    <name evidence="2" type="ORF">HF577_23150</name>
</gene>
<proteinExistence type="predicted"/>
<dbReference type="Proteomes" id="UP001296706">
    <property type="component" value="Unassembled WGS sequence"/>
</dbReference>
<accession>A0ABX1RHV9</accession>
<evidence type="ECO:0000313" key="3">
    <source>
        <dbReference type="Proteomes" id="UP001296706"/>
    </source>
</evidence>
<keyword evidence="1" id="KW-0812">Transmembrane</keyword>
<comment type="caution">
    <text evidence="2">The sequence shown here is derived from an EMBL/GenBank/DDBJ whole genome shotgun (WGS) entry which is preliminary data.</text>
</comment>
<name>A0ABX1RHV9_9PSEU</name>
<evidence type="ECO:0000256" key="1">
    <source>
        <dbReference type="SAM" id="Phobius"/>
    </source>
</evidence>
<keyword evidence="1" id="KW-1133">Transmembrane helix</keyword>
<feature type="transmembrane region" description="Helical" evidence="1">
    <location>
        <begin position="138"/>
        <end position="159"/>
    </location>
</feature>
<evidence type="ECO:0000313" key="2">
    <source>
        <dbReference type="EMBL" id="NMH79978.1"/>
    </source>
</evidence>
<evidence type="ECO:0008006" key="4">
    <source>
        <dbReference type="Google" id="ProtNLM"/>
    </source>
</evidence>
<feature type="transmembrane region" description="Helical" evidence="1">
    <location>
        <begin position="31"/>
        <end position="50"/>
    </location>
</feature>
<keyword evidence="3" id="KW-1185">Reference proteome</keyword>
<sequence length="187" mass="19433">MDVPTPRDDDPGPSLLRATDRARQALRRAQLVLGALAIGVAVLVGAAASGHEVTTAPPGTTLAEAELLEPSPLPEAAMLNPTLATRARWTTSGGLLRTGSLRVDAGLPQGAMITVAIDAAGEVVDARTRIADSRVTGLTAGLSTLLACWAVLALCAVLCRARLDALDARQWADDWARVEPEWTGRAG</sequence>
<protein>
    <recommendedName>
        <fullName evidence="4">Transmembrane protein</fullName>
    </recommendedName>
</protein>